<proteinExistence type="inferred from homology"/>
<dbReference type="FunFam" id="3.30.300.30:FF:000008">
    <property type="entry name" value="2,3-dihydroxybenzoate-AMP ligase"/>
    <property type="match status" value="1"/>
</dbReference>
<dbReference type="InterPro" id="IPR025110">
    <property type="entry name" value="AMP-bd_C"/>
</dbReference>
<reference evidence="7 8" key="1">
    <citation type="journal article" date="2015" name="Genome Announc.">
        <title>Complete genome sequences for 35 biothreat assay-relevant bacillus species.</title>
        <authorList>
            <person name="Johnson S.L."/>
            <person name="Daligault H.E."/>
            <person name="Davenport K.W."/>
            <person name="Jaissle J."/>
            <person name="Frey K.G."/>
            <person name="Ladner J.T."/>
            <person name="Broomall S.M."/>
            <person name="Bishop-Lilly K.A."/>
            <person name="Bruce D.C."/>
            <person name="Gibbons H.S."/>
            <person name="Coyne S.R."/>
            <person name="Lo C.C."/>
            <person name="Meincke L."/>
            <person name="Munk A.C."/>
            <person name="Koroleva G.I."/>
            <person name="Rosenzweig C.N."/>
            <person name="Palacios G.F."/>
            <person name="Redden C.L."/>
            <person name="Minogue T.D."/>
            <person name="Chain P.S."/>
        </authorList>
    </citation>
    <scope>NUCLEOTIDE SEQUENCE [LARGE SCALE GENOMIC DNA]</scope>
    <source>
        <strain evidence="8">ATCC 14581 / DSM 32 / JCM 2506 / NBRC 15308 / NCIMB 9376 / NCTC 10342 / NRRL B-14308 / VKM B-512</strain>
    </source>
</reference>
<dbReference type="HOGENOM" id="CLU_000022_59_5_9"/>
<dbReference type="AlphaFoldDB" id="A0A0B6ABQ6"/>
<evidence type="ECO:0000259" key="6">
    <source>
        <dbReference type="Pfam" id="PF13193"/>
    </source>
</evidence>
<dbReference type="NCBIfam" id="NF004837">
    <property type="entry name" value="PRK06187.1"/>
    <property type="match status" value="1"/>
</dbReference>
<dbReference type="InterPro" id="IPR045851">
    <property type="entry name" value="AMP-bd_C_sf"/>
</dbReference>
<dbReference type="InterPro" id="IPR042099">
    <property type="entry name" value="ANL_N_sf"/>
</dbReference>
<evidence type="ECO:0000256" key="3">
    <source>
        <dbReference type="ARBA" id="ARBA00022832"/>
    </source>
</evidence>
<gene>
    <name evidence="7" type="ORF">BG04_2862</name>
</gene>
<dbReference type="PANTHER" id="PTHR43859">
    <property type="entry name" value="ACYL-ACTIVATING ENZYME"/>
    <property type="match status" value="1"/>
</dbReference>
<sequence length="537" mass="60817">MMNVQLTVPSMMERAEKLFSKKEVVSKSSKGIQRLTYNQLIKRTRQLSSMLERIGVNRGERVGTFAWNHHRHLEAYFAVPGIGAVLHTINIRLDPEQIVYIINHARDKVILFDECFLPLFESIHHKLPHVEAYIIMSDENKLPKTDLPVYHYENWIKQGDASHSFVQDLNEEEPAGLCYTSATTGEPKGVVYSHRAIYLHCMALGLADSAGLSEADTAMPIVPMFHVNAWGIPFAAVWFGTKLVLPGAFCTSETIAFLIEEEKVTLAAAVPTVWLNFLQEIETRPYAVDSLRAILCGGSAAPKSVIREFQEKYQIEFMHAYGMTETSPVVTVSRLKSYQYSEDFEYQLNVKAKQGFLVPGVEMKVIGQNGEIAWDGVEMGELLLKGPWVASEYYKDKRTEDTFKDGWLYTGDIVTVDEEGTIKIVDRTKDLIKSGGEWISSVDLENALIAHEAVFEACVIAVPHKVWQERPVACVMLKDAYKGIVSSEELLEFLAPQFAKWWLPDDILFMDEIPKTTVGKFLKRTLREQVLNHYQKG</sequence>
<evidence type="ECO:0000313" key="7">
    <source>
        <dbReference type="EMBL" id="AJI20951.1"/>
    </source>
</evidence>
<dbReference type="GO" id="GO:0006631">
    <property type="term" value="P:fatty acid metabolic process"/>
    <property type="evidence" value="ECO:0007669"/>
    <property type="project" value="UniProtKB-KW"/>
</dbReference>
<evidence type="ECO:0000256" key="1">
    <source>
        <dbReference type="ARBA" id="ARBA00006432"/>
    </source>
</evidence>
<evidence type="ECO:0000256" key="4">
    <source>
        <dbReference type="ARBA" id="ARBA00023098"/>
    </source>
</evidence>
<comment type="similarity">
    <text evidence="1">Belongs to the ATP-dependent AMP-binding enzyme family.</text>
</comment>
<keyword evidence="2" id="KW-0436">Ligase</keyword>
<feature type="domain" description="AMP-binding enzyme C-terminal" evidence="6">
    <location>
        <begin position="444"/>
        <end position="520"/>
    </location>
</feature>
<dbReference type="RefSeq" id="WP_034654503.1">
    <property type="nucleotide sequence ID" value="NZ_BCVB01000014.1"/>
</dbReference>
<accession>A0A0B6ABQ6</accession>
<evidence type="ECO:0000256" key="2">
    <source>
        <dbReference type="ARBA" id="ARBA00022598"/>
    </source>
</evidence>
<feature type="domain" description="AMP-dependent synthetase/ligase" evidence="5">
    <location>
        <begin position="20"/>
        <end position="394"/>
    </location>
</feature>
<dbReference type="EMBL" id="CP009920">
    <property type="protein sequence ID" value="AJI20951.1"/>
    <property type="molecule type" value="Genomic_DNA"/>
</dbReference>
<organism evidence="7 8">
    <name type="scientific">Priestia megaterium (strain ATCC 14581 / DSM 32 / CCUG 1817 / JCM 2506 / NBRC 15308 / NCIMB 9376 / NCTC 10342 / NRRL B-14308 / VKM B-512 / Ford 19)</name>
    <name type="common">Bacillus megaterium</name>
    <dbReference type="NCBI Taxonomy" id="1348623"/>
    <lineage>
        <taxon>Bacteria</taxon>
        <taxon>Bacillati</taxon>
        <taxon>Bacillota</taxon>
        <taxon>Bacilli</taxon>
        <taxon>Bacillales</taxon>
        <taxon>Bacillaceae</taxon>
        <taxon>Priestia</taxon>
    </lineage>
</organism>
<dbReference type="GO" id="GO:0016874">
    <property type="term" value="F:ligase activity"/>
    <property type="evidence" value="ECO:0007669"/>
    <property type="project" value="UniProtKB-KW"/>
</dbReference>
<keyword evidence="3" id="KW-0276">Fatty acid metabolism</keyword>
<dbReference type="GeneID" id="93640927"/>
<dbReference type="SUPFAM" id="SSF56801">
    <property type="entry name" value="Acetyl-CoA synthetase-like"/>
    <property type="match status" value="1"/>
</dbReference>
<dbReference type="Gene3D" id="3.40.50.12780">
    <property type="entry name" value="N-terminal domain of ligase-like"/>
    <property type="match status" value="1"/>
</dbReference>
<name>A0A0B6ABQ6_PRIM2</name>
<evidence type="ECO:0000259" key="5">
    <source>
        <dbReference type="Pfam" id="PF00501"/>
    </source>
</evidence>
<protein>
    <submittedName>
        <fullName evidence="7">AMP-binding enzyme family protein</fullName>
    </submittedName>
</protein>
<evidence type="ECO:0000313" key="8">
    <source>
        <dbReference type="Proteomes" id="UP000031829"/>
    </source>
</evidence>
<dbReference type="InterPro" id="IPR000873">
    <property type="entry name" value="AMP-dep_synth/lig_dom"/>
</dbReference>
<dbReference type="CDD" id="cd12119">
    <property type="entry name" value="ttLC_FACS_AlkK_like"/>
    <property type="match status" value="1"/>
</dbReference>
<dbReference type="PANTHER" id="PTHR43859:SF4">
    <property type="entry name" value="BUTANOATE--COA LIGASE AAE1-RELATED"/>
    <property type="match status" value="1"/>
</dbReference>
<dbReference type="Pfam" id="PF13193">
    <property type="entry name" value="AMP-binding_C"/>
    <property type="match status" value="1"/>
</dbReference>
<keyword evidence="4" id="KW-0443">Lipid metabolism</keyword>
<dbReference type="Proteomes" id="UP000031829">
    <property type="component" value="Chromosome"/>
</dbReference>
<dbReference type="KEGG" id="bmeg:BG04_2862"/>
<dbReference type="Pfam" id="PF00501">
    <property type="entry name" value="AMP-binding"/>
    <property type="match status" value="1"/>
</dbReference>
<dbReference type="Gene3D" id="3.30.300.30">
    <property type="match status" value="1"/>
</dbReference>